<feature type="transmembrane region" description="Helical" evidence="1">
    <location>
        <begin position="138"/>
        <end position="158"/>
    </location>
</feature>
<keyword evidence="1" id="KW-0812">Transmembrane</keyword>
<sequence>MLTDFWKHKGWIALIPLAMAALAFFAWIAIGSDARQMERRGIEAEATIVDTRRVMRPATTSTGSGTVARVSANYYVTVMFPTGSALEDTLEIQQVEHFVDRSYYERVDTGDRVWVRYLPDDPERIELEPGGTQSNSNAAGWVGLGMLVCAGLLGGLIWTHAAKVHRFKTTGGTVKATVTGITKQNGWTILSLTLPDGRSVKALPLRADDGTFHPGATIDVLSHPHHPEQVMIPPTA</sequence>
<dbReference type="OrthoDB" id="7848349at2"/>
<dbReference type="Proteomes" id="UP000201613">
    <property type="component" value="Unassembled WGS sequence"/>
</dbReference>
<dbReference type="EMBL" id="FXZK01000003">
    <property type="protein sequence ID" value="SMY07965.1"/>
    <property type="molecule type" value="Genomic_DNA"/>
</dbReference>
<reference evidence="2 3" key="1">
    <citation type="submission" date="2017-05" db="EMBL/GenBank/DDBJ databases">
        <authorList>
            <person name="Song R."/>
            <person name="Chenine A.L."/>
            <person name="Ruprecht R.M."/>
        </authorList>
    </citation>
    <scope>NUCLEOTIDE SEQUENCE [LARGE SCALE GENOMIC DNA]</scope>
    <source>
        <strain evidence="2 3">CECT 8899</strain>
    </source>
</reference>
<evidence type="ECO:0000313" key="2">
    <source>
        <dbReference type="EMBL" id="SMY07965.1"/>
    </source>
</evidence>
<feature type="transmembrane region" description="Helical" evidence="1">
    <location>
        <begin position="12"/>
        <end position="30"/>
    </location>
</feature>
<dbReference type="AlphaFoldDB" id="A0A238LEX2"/>
<keyword evidence="1" id="KW-0472">Membrane</keyword>
<protein>
    <recommendedName>
        <fullName evidence="4">DUF3592 domain-containing protein</fullName>
    </recommendedName>
</protein>
<name>A0A238LEX2_9RHOB</name>
<evidence type="ECO:0000313" key="3">
    <source>
        <dbReference type="Proteomes" id="UP000201613"/>
    </source>
</evidence>
<accession>A0A238LEX2</accession>
<evidence type="ECO:0008006" key="4">
    <source>
        <dbReference type="Google" id="ProtNLM"/>
    </source>
</evidence>
<gene>
    <name evidence="2" type="ORF">LOM8899_02110</name>
</gene>
<evidence type="ECO:0000256" key="1">
    <source>
        <dbReference type="SAM" id="Phobius"/>
    </source>
</evidence>
<proteinExistence type="predicted"/>
<keyword evidence="1" id="KW-1133">Transmembrane helix</keyword>
<dbReference type="RefSeq" id="WP_093992145.1">
    <property type="nucleotide sequence ID" value="NZ_FXZK01000003.1"/>
</dbReference>
<keyword evidence="3" id="KW-1185">Reference proteome</keyword>
<organism evidence="2 3">
    <name type="scientific">Flavimaricola marinus</name>
    <dbReference type="NCBI Taxonomy" id="1819565"/>
    <lineage>
        <taxon>Bacteria</taxon>
        <taxon>Pseudomonadati</taxon>
        <taxon>Pseudomonadota</taxon>
        <taxon>Alphaproteobacteria</taxon>
        <taxon>Rhodobacterales</taxon>
        <taxon>Paracoccaceae</taxon>
        <taxon>Flavimaricola</taxon>
    </lineage>
</organism>